<dbReference type="RefSeq" id="WP_056944962.1">
    <property type="nucleotide sequence ID" value="NZ_AZDT01000065.1"/>
</dbReference>
<comment type="caution">
    <text evidence="1">The sequence shown here is derived from an EMBL/GenBank/DDBJ whole genome shotgun (WGS) entry which is preliminary data.</text>
</comment>
<sequence>MTKELSNQEIEQWTTERLRRRGMNPKNWQLMAVLLDREVYLFRNAHRREQVTVYQRRRGQLDMGNLWGE</sequence>
<dbReference type="GeneID" id="84783580"/>
<reference evidence="1 2" key="1">
    <citation type="journal article" date="2015" name="Genome Announc.">
        <title>Expanding the biotechnology potential of lactobacilli through comparative genomics of 213 strains and associated genera.</title>
        <authorList>
            <person name="Sun Z."/>
            <person name="Harris H.M."/>
            <person name="McCann A."/>
            <person name="Guo C."/>
            <person name="Argimon S."/>
            <person name="Zhang W."/>
            <person name="Yang X."/>
            <person name="Jeffery I.B."/>
            <person name="Cooney J.C."/>
            <person name="Kagawa T.F."/>
            <person name="Liu W."/>
            <person name="Song Y."/>
            <person name="Salvetti E."/>
            <person name="Wrobel A."/>
            <person name="Rasinkangas P."/>
            <person name="Parkhill J."/>
            <person name="Rea M.C."/>
            <person name="O'Sullivan O."/>
            <person name="Ritari J."/>
            <person name="Douillard F.P."/>
            <person name="Paul Ross R."/>
            <person name="Yang R."/>
            <person name="Briner A.E."/>
            <person name="Felis G.E."/>
            <person name="de Vos W.M."/>
            <person name="Barrangou R."/>
            <person name="Klaenhammer T.R."/>
            <person name="Caufield P.W."/>
            <person name="Cui Y."/>
            <person name="Zhang H."/>
            <person name="O'Toole P.W."/>
        </authorList>
    </citation>
    <scope>NUCLEOTIDE SEQUENCE [LARGE SCALE GENOMIC DNA]</scope>
    <source>
        <strain evidence="1 2">DSM 19117</strain>
    </source>
</reference>
<proteinExistence type="predicted"/>
<keyword evidence="2" id="KW-1185">Reference proteome</keyword>
<organism evidence="1 2">
    <name type="scientific">Levilactobacillus namurensis DSM 19117</name>
    <dbReference type="NCBI Taxonomy" id="1423773"/>
    <lineage>
        <taxon>Bacteria</taxon>
        <taxon>Bacillati</taxon>
        <taxon>Bacillota</taxon>
        <taxon>Bacilli</taxon>
        <taxon>Lactobacillales</taxon>
        <taxon>Lactobacillaceae</taxon>
        <taxon>Levilactobacillus</taxon>
    </lineage>
</organism>
<dbReference type="Proteomes" id="UP000051162">
    <property type="component" value="Unassembled WGS sequence"/>
</dbReference>
<evidence type="ECO:0000313" key="1">
    <source>
        <dbReference type="EMBL" id="KRK72862.1"/>
    </source>
</evidence>
<name>A0A0R1JNC7_9LACO</name>
<protein>
    <submittedName>
        <fullName evidence="1">Uncharacterized protein</fullName>
    </submittedName>
</protein>
<dbReference type="OrthoDB" id="5523335at2"/>
<dbReference type="PATRIC" id="fig|1423773.3.peg.1011"/>
<gene>
    <name evidence="1" type="ORF">FD30_GL000986</name>
</gene>
<dbReference type="EMBL" id="AZDT01000065">
    <property type="protein sequence ID" value="KRK72862.1"/>
    <property type="molecule type" value="Genomic_DNA"/>
</dbReference>
<evidence type="ECO:0000313" key="2">
    <source>
        <dbReference type="Proteomes" id="UP000051162"/>
    </source>
</evidence>
<dbReference type="AlphaFoldDB" id="A0A0R1JNC7"/>
<accession>A0A0R1JNC7</accession>